<dbReference type="OrthoDB" id="9801856at2"/>
<reference evidence="5 6" key="1">
    <citation type="submission" date="2019-03" db="EMBL/GenBank/DDBJ databases">
        <title>Genomic Encyclopedia of Type Strains, Phase III (KMG-III): the genomes of soil and plant-associated and newly described type strains.</title>
        <authorList>
            <person name="Whitman W."/>
        </authorList>
    </citation>
    <scope>NUCLEOTIDE SEQUENCE [LARGE SCALE GENOMIC DNA]</scope>
    <source>
        <strain evidence="5 6">CECT 8976</strain>
    </source>
</reference>
<dbReference type="InterPro" id="IPR040170">
    <property type="entry name" value="Cytosol_ACT"/>
</dbReference>
<dbReference type="RefSeq" id="WP_133683258.1">
    <property type="nucleotide sequence ID" value="NZ_SNZP01000015.1"/>
</dbReference>
<organism evidence="5 6">
    <name type="scientific">Paludibacterium purpuratum</name>
    <dbReference type="NCBI Taxonomy" id="1144873"/>
    <lineage>
        <taxon>Bacteria</taxon>
        <taxon>Pseudomonadati</taxon>
        <taxon>Pseudomonadota</taxon>
        <taxon>Betaproteobacteria</taxon>
        <taxon>Neisseriales</taxon>
        <taxon>Chromobacteriaceae</taxon>
        <taxon>Paludibacterium</taxon>
    </lineage>
</organism>
<dbReference type="InterPro" id="IPR033120">
    <property type="entry name" value="HOTDOG_ACOT"/>
</dbReference>
<evidence type="ECO:0000256" key="1">
    <source>
        <dbReference type="ARBA" id="ARBA00010458"/>
    </source>
</evidence>
<dbReference type="Gene3D" id="3.10.129.10">
    <property type="entry name" value="Hotdog Thioesterase"/>
    <property type="match status" value="1"/>
</dbReference>
<sequence length="123" mass="13149">MTSDSSPAPALCVQATQESLDDHGRVRAGWLLTQIDLAATRAGERLTQGPVAAVSVNAFQLQVPIYLGDMVTLYAECLRKGQHSLVLKMTAQAQRGDGSMVAVAEVIMTYVAVDFQGKSRQIG</sequence>
<gene>
    <name evidence="5" type="ORF">DFP86_11553</name>
</gene>
<dbReference type="GO" id="GO:0006637">
    <property type="term" value="P:acyl-CoA metabolic process"/>
    <property type="evidence" value="ECO:0007669"/>
    <property type="project" value="TreeGrafter"/>
</dbReference>
<dbReference type="PANTHER" id="PTHR11049">
    <property type="entry name" value="ACYL COENZYME A THIOESTER HYDROLASE"/>
    <property type="match status" value="1"/>
</dbReference>
<evidence type="ECO:0000259" key="4">
    <source>
        <dbReference type="PROSITE" id="PS51770"/>
    </source>
</evidence>
<evidence type="ECO:0000256" key="3">
    <source>
        <dbReference type="PROSITE-ProRule" id="PRU01106"/>
    </source>
</evidence>
<evidence type="ECO:0000256" key="2">
    <source>
        <dbReference type="ARBA" id="ARBA00022801"/>
    </source>
</evidence>
<keyword evidence="2 3" id="KW-0378">Hydrolase</keyword>
<dbReference type="PROSITE" id="PS51770">
    <property type="entry name" value="HOTDOG_ACOT"/>
    <property type="match status" value="1"/>
</dbReference>
<dbReference type="InterPro" id="IPR029069">
    <property type="entry name" value="HotDog_dom_sf"/>
</dbReference>
<evidence type="ECO:0000313" key="6">
    <source>
        <dbReference type="Proteomes" id="UP000295611"/>
    </source>
</evidence>
<dbReference type="EMBL" id="SNZP01000015">
    <property type="protein sequence ID" value="TDR73021.1"/>
    <property type="molecule type" value="Genomic_DNA"/>
</dbReference>
<dbReference type="GO" id="GO:0009062">
    <property type="term" value="P:fatty acid catabolic process"/>
    <property type="evidence" value="ECO:0007669"/>
    <property type="project" value="TreeGrafter"/>
</dbReference>
<protein>
    <submittedName>
        <fullName evidence="5">Acyl-CoA thioesterase YciA</fullName>
    </submittedName>
</protein>
<dbReference type="SUPFAM" id="SSF54637">
    <property type="entry name" value="Thioesterase/thiol ester dehydrase-isomerase"/>
    <property type="match status" value="1"/>
</dbReference>
<dbReference type="GO" id="GO:0052816">
    <property type="term" value="F:long-chain fatty acyl-CoA hydrolase activity"/>
    <property type="evidence" value="ECO:0007669"/>
    <property type="project" value="TreeGrafter"/>
</dbReference>
<comment type="caution">
    <text evidence="5">The sequence shown here is derived from an EMBL/GenBank/DDBJ whole genome shotgun (WGS) entry which is preliminary data.</text>
</comment>
<dbReference type="AlphaFoldDB" id="A0A4R7AYK5"/>
<name>A0A4R7AYK5_9NEIS</name>
<evidence type="ECO:0000313" key="5">
    <source>
        <dbReference type="EMBL" id="TDR73021.1"/>
    </source>
</evidence>
<accession>A0A4R7AYK5</accession>
<dbReference type="Pfam" id="PF03061">
    <property type="entry name" value="4HBT"/>
    <property type="match status" value="1"/>
</dbReference>
<dbReference type="CDD" id="cd03442">
    <property type="entry name" value="BFIT_BACH"/>
    <property type="match status" value="1"/>
</dbReference>
<dbReference type="PANTHER" id="PTHR11049:SF5">
    <property type="entry name" value="ACYL-COA THIOESTER HYDROLASE YCIA"/>
    <property type="match status" value="1"/>
</dbReference>
<dbReference type="InterPro" id="IPR006683">
    <property type="entry name" value="Thioestr_dom"/>
</dbReference>
<feature type="domain" description="HotDog ACOT-type" evidence="4">
    <location>
        <begin position="3"/>
        <end position="116"/>
    </location>
</feature>
<proteinExistence type="inferred from homology"/>
<dbReference type="Proteomes" id="UP000295611">
    <property type="component" value="Unassembled WGS sequence"/>
</dbReference>
<keyword evidence="6" id="KW-1185">Reference proteome</keyword>
<comment type="similarity">
    <text evidence="1">Belongs to the acyl coenzyme A hydrolase family.</text>
</comment>
<dbReference type="GO" id="GO:0005829">
    <property type="term" value="C:cytosol"/>
    <property type="evidence" value="ECO:0007669"/>
    <property type="project" value="TreeGrafter"/>
</dbReference>